<evidence type="ECO:0000313" key="1">
    <source>
        <dbReference type="EMBL" id="MBB5053608.1"/>
    </source>
</evidence>
<accession>A0A840N702</accession>
<name>A0A840N702_9BRAD</name>
<protein>
    <recommendedName>
        <fullName evidence="3">Class I SAM-dependent methyltransferase</fullName>
    </recommendedName>
</protein>
<comment type="caution">
    <text evidence="1">The sequence shown here is derived from an EMBL/GenBank/DDBJ whole genome shotgun (WGS) entry which is preliminary data.</text>
</comment>
<organism evidence="1 2">
    <name type="scientific">Afipia massiliensis</name>
    <dbReference type="NCBI Taxonomy" id="211460"/>
    <lineage>
        <taxon>Bacteria</taxon>
        <taxon>Pseudomonadati</taxon>
        <taxon>Pseudomonadota</taxon>
        <taxon>Alphaproteobacteria</taxon>
        <taxon>Hyphomicrobiales</taxon>
        <taxon>Nitrobacteraceae</taxon>
        <taxon>Afipia</taxon>
    </lineage>
</organism>
<dbReference type="PANTHER" id="PTHR40036">
    <property type="entry name" value="MACROCIN O-METHYLTRANSFERASE"/>
    <property type="match status" value="1"/>
</dbReference>
<dbReference type="Proteomes" id="UP000521227">
    <property type="component" value="Unassembled WGS sequence"/>
</dbReference>
<dbReference type="InterPro" id="IPR008884">
    <property type="entry name" value="TylF_MeTrfase"/>
</dbReference>
<dbReference type="PANTHER" id="PTHR40036:SF1">
    <property type="entry name" value="MACROCIN O-METHYLTRANSFERASE"/>
    <property type="match status" value="1"/>
</dbReference>
<dbReference type="RefSeq" id="WP_024577361.1">
    <property type="nucleotide sequence ID" value="NZ_JACHIJ010000005.1"/>
</dbReference>
<dbReference type="Pfam" id="PF05711">
    <property type="entry name" value="TylF"/>
    <property type="match status" value="1"/>
</dbReference>
<proteinExistence type="predicted"/>
<reference evidence="1 2" key="1">
    <citation type="submission" date="2020-08" db="EMBL/GenBank/DDBJ databases">
        <title>Genomic Encyclopedia of Type Strains, Phase IV (KMG-IV): sequencing the most valuable type-strain genomes for metagenomic binning, comparative biology and taxonomic classification.</title>
        <authorList>
            <person name="Goeker M."/>
        </authorList>
    </citation>
    <scope>NUCLEOTIDE SEQUENCE [LARGE SCALE GENOMIC DNA]</scope>
    <source>
        <strain evidence="1 2">DSM 17498</strain>
    </source>
</reference>
<sequence length="318" mass="34878">MQDDDLAKLKLRLREEIVARSAPVKVAIVGWTPTAIELASHFALMSGNALLSGIYADGAGEGAGVQSLDRLEVDRPDIVVIAEDDDKEKLLEGVAKYLPAATKLLVGGFGHFNFRDEVFDRIRQESFIPSFANGYANSLVHIYQCLRNAHRLGLQGVVAEFGMFKGGTTMLISRFIEEMGANWKVFGFDTFGGFPPKRSALDMYAHPDCVFRNSALVKSVFAGRNVEIIEGDIVATVGCLRDQDLVVSFVDTDNFTSASAIIDVIKDRTIRGGAIVFDHWTGSSRHLDTIGERIAAKTLASDDRYFNLHGTGVFLRVQ</sequence>
<dbReference type="Gene3D" id="3.40.50.150">
    <property type="entry name" value="Vaccinia Virus protein VP39"/>
    <property type="match status" value="1"/>
</dbReference>
<dbReference type="InterPro" id="IPR029063">
    <property type="entry name" value="SAM-dependent_MTases_sf"/>
</dbReference>
<evidence type="ECO:0000313" key="2">
    <source>
        <dbReference type="Proteomes" id="UP000521227"/>
    </source>
</evidence>
<evidence type="ECO:0008006" key="3">
    <source>
        <dbReference type="Google" id="ProtNLM"/>
    </source>
</evidence>
<gene>
    <name evidence="1" type="ORF">HNQ36_003608</name>
</gene>
<dbReference type="AlphaFoldDB" id="A0A840N702"/>
<dbReference type="EMBL" id="JACHIJ010000005">
    <property type="protein sequence ID" value="MBB5053608.1"/>
    <property type="molecule type" value="Genomic_DNA"/>
</dbReference>